<dbReference type="Pfam" id="PF13181">
    <property type="entry name" value="TPR_8"/>
    <property type="match status" value="1"/>
</dbReference>
<keyword evidence="4" id="KW-0449">Lipoprotein</keyword>
<evidence type="ECO:0000256" key="2">
    <source>
        <dbReference type="PIRNR" id="PIRNR004654"/>
    </source>
</evidence>
<comment type="function">
    <text evidence="2">May be involved in cell division.</text>
</comment>
<comment type="subcellular location">
    <subcellularLocation>
        <location evidence="2">Cell membrane</location>
    </subcellularLocation>
</comment>
<dbReference type="AlphaFoldDB" id="A0AA47KJS4"/>
<protein>
    <recommendedName>
        <fullName evidence="2">Lipoprotein NlpI</fullName>
    </recommendedName>
</protein>
<dbReference type="RefSeq" id="WP_269578731.1">
    <property type="nucleotide sequence ID" value="NZ_CP114588.1"/>
</dbReference>
<reference evidence="4" key="1">
    <citation type="submission" date="2022-09" db="EMBL/GenBank/DDBJ databases">
        <authorList>
            <person name="Li Z.-J."/>
        </authorList>
    </citation>
    <scope>NUCLEOTIDE SEQUENCE</scope>
    <source>
        <strain evidence="4">TGB11</strain>
    </source>
</reference>
<sequence>MTFFIQPRAIFFKPMAILALLFLTGCTSQWTFPPMAVPLQPTLQQEVHLARIDQLLARNDLSDDARAQLHYERGLMHDSLGMRDLARLDFNQSLSLKPDQPDVFNILGVYFTQNGHYDAAYEAFDSTLELDNSHSYAARNRGIALYYGGRYRLAHQDLLHHYQEDRDDPYRLIWLYLVERDWKGETKAQQALATRKANAEAAGWGWQLVDMYLGELSERELLEQLASQGEDNELLAERLCEAYFYLAKRYQFQGDNDRAVALYKLAMSGNVYEFVEHRYALLELNRIAYRRP</sequence>
<dbReference type="PIRSF" id="PIRSF004654">
    <property type="entry name" value="NlpI"/>
    <property type="match status" value="1"/>
</dbReference>
<evidence type="ECO:0000256" key="3">
    <source>
        <dbReference type="PROSITE-ProRule" id="PRU00339"/>
    </source>
</evidence>
<feature type="repeat" description="TPR" evidence="3">
    <location>
        <begin position="67"/>
        <end position="100"/>
    </location>
</feature>
<comment type="subunit">
    <text evidence="2">Homodimer.</text>
</comment>
<dbReference type="EMBL" id="CP114588">
    <property type="protein sequence ID" value="WBA08230.1"/>
    <property type="molecule type" value="Genomic_DNA"/>
</dbReference>
<dbReference type="Gene3D" id="1.25.40.10">
    <property type="entry name" value="Tetratricopeptide repeat domain"/>
    <property type="match status" value="1"/>
</dbReference>
<dbReference type="Proteomes" id="UP001164748">
    <property type="component" value="Chromosome"/>
</dbReference>
<name>A0AA47KJS4_9GAMM</name>
<dbReference type="SUPFAM" id="SSF48452">
    <property type="entry name" value="TPR-like"/>
    <property type="match status" value="1"/>
</dbReference>
<organism evidence="4 5">
    <name type="scientific">Salinivibrio kushneri</name>
    <dbReference type="NCBI Taxonomy" id="1908198"/>
    <lineage>
        <taxon>Bacteria</taxon>
        <taxon>Pseudomonadati</taxon>
        <taxon>Pseudomonadota</taxon>
        <taxon>Gammaproteobacteria</taxon>
        <taxon>Vibrionales</taxon>
        <taxon>Vibrionaceae</taxon>
        <taxon>Salinivibrio</taxon>
    </lineage>
</organism>
<dbReference type="SMART" id="SM00028">
    <property type="entry name" value="TPR"/>
    <property type="match status" value="3"/>
</dbReference>
<dbReference type="InterPro" id="IPR011990">
    <property type="entry name" value="TPR-like_helical_dom_sf"/>
</dbReference>
<dbReference type="GO" id="GO:0005886">
    <property type="term" value="C:plasma membrane"/>
    <property type="evidence" value="ECO:0007669"/>
    <property type="project" value="UniProtKB-SubCell"/>
</dbReference>
<keyword evidence="2" id="KW-0472">Membrane</keyword>
<dbReference type="PROSITE" id="PS50005">
    <property type="entry name" value="TPR"/>
    <property type="match status" value="2"/>
</dbReference>
<gene>
    <name evidence="4" type="primary">nlpI</name>
    <name evidence="4" type="ORF">N8M53_10440</name>
</gene>
<accession>A0AA47KJS4</accession>
<dbReference type="InterPro" id="IPR019734">
    <property type="entry name" value="TPR_rpt"/>
</dbReference>
<proteinExistence type="predicted"/>
<evidence type="ECO:0000256" key="1">
    <source>
        <dbReference type="ARBA" id="ARBA00022475"/>
    </source>
</evidence>
<dbReference type="InterPro" id="IPR023605">
    <property type="entry name" value="Lipoprotein_NlpI"/>
</dbReference>
<feature type="repeat" description="TPR" evidence="3">
    <location>
        <begin position="101"/>
        <end position="134"/>
    </location>
</feature>
<keyword evidence="3" id="KW-0802">TPR repeat</keyword>
<dbReference type="NCBIfam" id="NF008391">
    <property type="entry name" value="PRK11189.1"/>
    <property type="match status" value="1"/>
</dbReference>
<keyword evidence="1 2" id="KW-1003">Cell membrane</keyword>
<evidence type="ECO:0000313" key="4">
    <source>
        <dbReference type="EMBL" id="WBA08230.1"/>
    </source>
</evidence>
<evidence type="ECO:0000313" key="5">
    <source>
        <dbReference type="Proteomes" id="UP001164748"/>
    </source>
</evidence>